<reference evidence="6 7" key="1">
    <citation type="submission" date="2016-07" db="EMBL/GenBank/DDBJ databases">
        <title>Pervasive Adenine N6-methylation of Active Genes in Fungi.</title>
        <authorList>
            <consortium name="DOE Joint Genome Institute"/>
            <person name="Mondo S.J."/>
            <person name="Dannebaum R.O."/>
            <person name="Kuo R.C."/>
            <person name="Labutti K."/>
            <person name="Haridas S."/>
            <person name="Kuo A."/>
            <person name="Salamov A."/>
            <person name="Ahrendt S.R."/>
            <person name="Lipzen A."/>
            <person name="Sullivan W."/>
            <person name="Andreopoulos W.B."/>
            <person name="Clum A."/>
            <person name="Lindquist E."/>
            <person name="Daum C."/>
            <person name="Ramamoorthy G.K."/>
            <person name="Gryganskyi A."/>
            <person name="Culley D."/>
            <person name="Magnuson J.K."/>
            <person name="James T.Y."/>
            <person name="O'Malley M.A."/>
            <person name="Stajich J.E."/>
            <person name="Spatafora J.W."/>
            <person name="Visel A."/>
            <person name="Grigoriev I.V."/>
        </authorList>
    </citation>
    <scope>NUCLEOTIDE SEQUENCE [LARGE SCALE GENOMIC DNA]</scope>
    <source>
        <strain evidence="6 7">NRRL 3301</strain>
    </source>
</reference>
<comment type="caution">
    <text evidence="6">The sequence shown here is derived from an EMBL/GenBank/DDBJ whole genome shotgun (WGS) entry which is preliminary data.</text>
</comment>
<accession>A0A1X2GE61</accession>
<dbReference type="Proteomes" id="UP000242146">
    <property type="component" value="Unassembled WGS sequence"/>
</dbReference>
<feature type="compositionally biased region" description="Basic and acidic residues" evidence="4">
    <location>
        <begin position="109"/>
        <end position="122"/>
    </location>
</feature>
<evidence type="ECO:0000256" key="5">
    <source>
        <dbReference type="SAM" id="Phobius"/>
    </source>
</evidence>
<keyword evidence="7" id="KW-1185">Reference proteome</keyword>
<feature type="region of interest" description="Disordered" evidence="4">
    <location>
        <begin position="786"/>
        <end position="821"/>
    </location>
</feature>
<dbReference type="AlphaFoldDB" id="A0A1X2GE61"/>
<name>A0A1X2GE61_9FUNG</name>
<sequence length="988" mass="112603">MDEINRLLQTFAIEEDRPLTIVSIFACHGFRQEPDQHQLKYLDLANQLVGKDVFAPRLKTLKLHTLRIADDLQFYLDKESNIGYFYYDSQVSIQDWATLFAQQQVNADSHAEDSSKPGKGAKDNTVMDNLRSNRMRSLLLMFLVSHLVIPILPPTLLSSDLLSILVILQQAKTEFHTHLLQFQMHCWKHWNIPVPSSMFERREAESRRDRERLTGWWGPARGVPLIACIAANVSMPSMENLNRSSLPVFMTKLQEALQNKVKHLLRAAQLLPPVLQDGSNGNIEFRSLFCLASGPYPFLHLIPNIPLHLQSLLDNGNKDALFDKSMPDLDHFFTSADLPPRVRKLVSLTHRDQHSNSNNASTAAEQTSDQALASLLADYQGKQLHHFMSHWVKMAKQRNPLHIQILAQHTSRRPPQEIKHTNIPQPTALQFFSVLVTLLSFIYNHTFAEADHEDFRKLIVADARNTKGMIQQIEVILRKKIRNTVEIEKVFSRSHSSEIMQRCKDLYLQDTPPYYTEGYHQRKMESVTRLYRSTTRGAAAEEYLHRLERECDFLWKQDRQSCEAHSLTGKVCQLKLDHASAVPSKKKGEMLDNHLLVDTKKHNTGYTFVHACTCGKTQMAREDPFDLQDANVEFYRRFACCLNAAQRVVDRTAGQPDHGLEYLATRDIPATDTVLLHLGPASLYRNAVGLERYEGFTAETNYLVPWILSTVPELKIRKSIATISTPSPLSKGSSPTNKTATKKQDHEWPALGAQVQATEKSIAQRHVAPLDAFPALGSMPVSHETKAQQEPATTAISANAIHHRSTKRDKREKWEAKRSRQENKVRGFLGAEYECPKGHRFLSCGDGRICKLGHKGHPKEHGKYFVQQDLPLYVLCPCNFADYGHATMNPDILAQLQRLYIVTPDADITISMKPKIMMKVPDSDKSIEIDLGFQERVVLPRNGLFVLRLPFIYRHPATNEPIPVDPNIQQRLTSAVLQKDCFRMEYLC</sequence>
<keyword evidence="5" id="KW-1133">Transmembrane helix</keyword>
<dbReference type="OrthoDB" id="63589at2759"/>
<feature type="compositionally biased region" description="Polar residues" evidence="4">
    <location>
        <begin position="725"/>
        <end position="739"/>
    </location>
</feature>
<dbReference type="GO" id="GO:0000184">
    <property type="term" value="P:nuclear-transcribed mRNA catabolic process, nonsense-mediated decay"/>
    <property type="evidence" value="ECO:0007669"/>
    <property type="project" value="UniProtKB-KW"/>
</dbReference>
<dbReference type="STRING" id="101127.A0A1X2GE61"/>
<dbReference type="PANTHER" id="PTHR13091">
    <property type="entry name" value="AMPLIFIED IN BREAST CANCER 2-RELATED"/>
    <property type="match status" value="1"/>
</dbReference>
<feature type="compositionally biased region" description="Polar residues" evidence="4">
    <location>
        <begin position="788"/>
        <end position="797"/>
    </location>
</feature>
<keyword evidence="2" id="KW-0866">Nonsense-mediated mRNA decay</keyword>
<proteinExistence type="inferred from homology"/>
<dbReference type="EMBL" id="MCGT01000022">
    <property type="protein sequence ID" value="ORX50960.1"/>
    <property type="molecule type" value="Genomic_DNA"/>
</dbReference>
<evidence type="ECO:0000313" key="6">
    <source>
        <dbReference type="EMBL" id="ORX50960.1"/>
    </source>
</evidence>
<evidence type="ECO:0000256" key="1">
    <source>
        <dbReference type="ARBA" id="ARBA00006443"/>
    </source>
</evidence>
<evidence type="ECO:0000256" key="4">
    <source>
        <dbReference type="SAM" id="MobiDB-lite"/>
    </source>
</evidence>
<evidence type="ECO:0000256" key="3">
    <source>
        <dbReference type="ARBA" id="ARBA00029509"/>
    </source>
</evidence>
<protein>
    <recommendedName>
        <fullName evidence="3">Nonsense-mediated mRNA decay factor SMG8</fullName>
    </recommendedName>
</protein>
<evidence type="ECO:0000313" key="7">
    <source>
        <dbReference type="Proteomes" id="UP000242146"/>
    </source>
</evidence>
<feature type="region of interest" description="Disordered" evidence="4">
    <location>
        <begin position="725"/>
        <end position="746"/>
    </location>
</feature>
<dbReference type="InterPro" id="IPR019354">
    <property type="entry name" value="SMG8-like"/>
</dbReference>
<keyword evidence="5" id="KW-0472">Membrane</keyword>
<organism evidence="6 7">
    <name type="scientific">Hesseltinella vesiculosa</name>
    <dbReference type="NCBI Taxonomy" id="101127"/>
    <lineage>
        <taxon>Eukaryota</taxon>
        <taxon>Fungi</taxon>
        <taxon>Fungi incertae sedis</taxon>
        <taxon>Mucoromycota</taxon>
        <taxon>Mucoromycotina</taxon>
        <taxon>Mucoromycetes</taxon>
        <taxon>Mucorales</taxon>
        <taxon>Cunninghamellaceae</taxon>
        <taxon>Hesseltinella</taxon>
    </lineage>
</organism>
<dbReference type="PANTHER" id="PTHR13091:SF0">
    <property type="entry name" value="NONSENSE-MEDIATED MRNA DECAY FACTOR SMG8"/>
    <property type="match status" value="1"/>
</dbReference>
<dbReference type="Pfam" id="PF10220">
    <property type="entry name" value="Smg8_Smg9"/>
    <property type="match status" value="2"/>
</dbReference>
<keyword evidence="5" id="KW-0812">Transmembrane</keyword>
<feature type="transmembrane region" description="Helical" evidence="5">
    <location>
        <begin position="137"/>
        <end position="157"/>
    </location>
</feature>
<evidence type="ECO:0000256" key="2">
    <source>
        <dbReference type="ARBA" id="ARBA00023161"/>
    </source>
</evidence>
<feature type="compositionally biased region" description="Basic and acidic residues" evidence="4">
    <location>
        <begin position="809"/>
        <end position="821"/>
    </location>
</feature>
<comment type="similarity">
    <text evidence="1">Belongs to the SMG8 family.</text>
</comment>
<gene>
    <name evidence="6" type="ORF">DM01DRAFT_1408942</name>
</gene>
<feature type="region of interest" description="Disordered" evidence="4">
    <location>
        <begin position="108"/>
        <end position="127"/>
    </location>
</feature>